<evidence type="ECO:0000313" key="2">
    <source>
        <dbReference type="EMBL" id="CAE7520681.1"/>
    </source>
</evidence>
<dbReference type="OrthoDB" id="432447at2759"/>
<dbReference type="InterPro" id="IPR011611">
    <property type="entry name" value="PfkB_dom"/>
</dbReference>
<dbReference type="SUPFAM" id="SSF53613">
    <property type="entry name" value="Ribokinase-like"/>
    <property type="match status" value="1"/>
</dbReference>
<evidence type="ECO:0000313" key="3">
    <source>
        <dbReference type="Proteomes" id="UP000604046"/>
    </source>
</evidence>
<comment type="caution">
    <text evidence="2">The sequence shown here is derived from an EMBL/GenBank/DDBJ whole genome shotgun (WGS) entry which is preliminary data.</text>
</comment>
<name>A0A812TF13_9DINO</name>
<dbReference type="Proteomes" id="UP000604046">
    <property type="component" value="Unassembled WGS sequence"/>
</dbReference>
<feature type="domain" description="Carbohydrate kinase PfkB" evidence="1">
    <location>
        <begin position="46"/>
        <end position="127"/>
    </location>
</feature>
<keyword evidence="3" id="KW-1185">Reference proteome</keyword>
<reference evidence="2" key="1">
    <citation type="submission" date="2021-02" db="EMBL/GenBank/DDBJ databases">
        <authorList>
            <person name="Dougan E. K."/>
            <person name="Rhodes N."/>
            <person name="Thang M."/>
            <person name="Chan C."/>
        </authorList>
    </citation>
    <scope>NUCLEOTIDE SEQUENCE</scope>
</reference>
<gene>
    <name evidence="2" type="primary">gsk</name>
    <name evidence="2" type="ORF">SNAT2548_LOCUS29140</name>
</gene>
<proteinExistence type="predicted"/>
<dbReference type="Pfam" id="PF00294">
    <property type="entry name" value="PfkB"/>
    <property type="match status" value="1"/>
</dbReference>
<accession>A0A812TF13</accession>
<evidence type="ECO:0000259" key="1">
    <source>
        <dbReference type="Pfam" id="PF00294"/>
    </source>
</evidence>
<dbReference type="InterPro" id="IPR029056">
    <property type="entry name" value="Ribokinase-like"/>
</dbReference>
<protein>
    <submittedName>
        <fullName evidence="2">Gsk protein</fullName>
    </submittedName>
</protein>
<dbReference type="EMBL" id="CAJNDS010002546">
    <property type="protein sequence ID" value="CAE7520681.1"/>
    <property type="molecule type" value="Genomic_DNA"/>
</dbReference>
<dbReference type="AlphaFoldDB" id="A0A812TF13"/>
<sequence>MAFVPDAFLAEQGLRKGDATPLGDGAAFRRLKEAAAGISSRSLSQCGGCSCNTAKVLACLGCQTFFCGCVGGDAVGSQFREALCQLGMVDLCPQAADRDSGEVLCLVAEDGERSFAYRTGVASDALESGALSAALDQDQDDQEAKPAGQRSL</sequence>
<organism evidence="2 3">
    <name type="scientific">Symbiodinium natans</name>
    <dbReference type="NCBI Taxonomy" id="878477"/>
    <lineage>
        <taxon>Eukaryota</taxon>
        <taxon>Sar</taxon>
        <taxon>Alveolata</taxon>
        <taxon>Dinophyceae</taxon>
        <taxon>Suessiales</taxon>
        <taxon>Symbiodiniaceae</taxon>
        <taxon>Symbiodinium</taxon>
    </lineage>
</organism>
<dbReference type="Gene3D" id="3.40.1190.20">
    <property type="match status" value="1"/>
</dbReference>